<proteinExistence type="predicted"/>
<protein>
    <submittedName>
        <fullName evidence="2">Uncharacterized protein</fullName>
    </submittedName>
</protein>
<evidence type="ECO:0000313" key="1">
    <source>
        <dbReference type="Proteomes" id="UP000887540"/>
    </source>
</evidence>
<sequence>MNFSSPDVLDAVFVNISGKWPSDMATNQKWVTTYAQAAERALLSGSAFLSDKNTWENNFGTNFFVPGLDSDEGTNITWWRRWDGQANDNGFIPYSTFQSPILKQYAGQVKKCGVNINLNVGFCYQPLLPPNCTCCAFSQNNQNCGSNK</sequence>
<name>A0A914CY13_9BILA</name>
<dbReference type="WBParaSite" id="ACRNAN_scaffold16145.g32325.t1">
    <property type="protein sequence ID" value="ACRNAN_scaffold16145.g32325.t1"/>
    <property type="gene ID" value="ACRNAN_scaffold16145.g32325"/>
</dbReference>
<organism evidence="1 2">
    <name type="scientific">Acrobeloides nanus</name>
    <dbReference type="NCBI Taxonomy" id="290746"/>
    <lineage>
        <taxon>Eukaryota</taxon>
        <taxon>Metazoa</taxon>
        <taxon>Ecdysozoa</taxon>
        <taxon>Nematoda</taxon>
        <taxon>Chromadorea</taxon>
        <taxon>Rhabditida</taxon>
        <taxon>Tylenchina</taxon>
        <taxon>Cephalobomorpha</taxon>
        <taxon>Cephaloboidea</taxon>
        <taxon>Cephalobidae</taxon>
        <taxon>Acrobeloides</taxon>
    </lineage>
</organism>
<dbReference type="Proteomes" id="UP000887540">
    <property type="component" value="Unplaced"/>
</dbReference>
<dbReference type="PANTHER" id="PTHR23208:SF36">
    <property type="entry name" value="LYSOZYME-RELATED"/>
    <property type="match status" value="1"/>
</dbReference>
<evidence type="ECO:0000313" key="2">
    <source>
        <dbReference type="WBParaSite" id="ACRNAN_scaffold16145.g32325.t1"/>
    </source>
</evidence>
<reference evidence="2" key="1">
    <citation type="submission" date="2022-11" db="UniProtKB">
        <authorList>
            <consortium name="WormBaseParasite"/>
        </authorList>
    </citation>
    <scope>IDENTIFICATION</scope>
</reference>
<dbReference type="AlphaFoldDB" id="A0A914CY13"/>
<accession>A0A914CY13</accession>
<dbReference type="InterPro" id="IPR051595">
    <property type="entry name" value="GH25_Enzymes"/>
</dbReference>
<dbReference type="PANTHER" id="PTHR23208">
    <property type="entry name" value="LYSOZYME PROTEIN"/>
    <property type="match status" value="1"/>
</dbReference>
<keyword evidence="1" id="KW-1185">Reference proteome</keyword>